<protein>
    <submittedName>
        <fullName evidence="2">Uncharacterized protein</fullName>
    </submittedName>
</protein>
<keyword evidence="3" id="KW-1185">Reference proteome</keyword>
<feature type="compositionally biased region" description="Basic and acidic residues" evidence="1">
    <location>
        <begin position="203"/>
        <end position="213"/>
    </location>
</feature>
<feature type="region of interest" description="Disordered" evidence="1">
    <location>
        <begin position="203"/>
        <end position="229"/>
    </location>
</feature>
<dbReference type="PANTHER" id="PTHR30634">
    <property type="entry name" value="OUTER MEMBRANE LOLAB LIPOPROTEIN INSERTION APPARATUS"/>
    <property type="match status" value="1"/>
</dbReference>
<evidence type="ECO:0000256" key="1">
    <source>
        <dbReference type="SAM" id="MobiDB-lite"/>
    </source>
</evidence>
<dbReference type="EMBL" id="AWSA01000015">
    <property type="protein sequence ID" value="EWT02004.1"/>
    <property type="molecule type" value="Genomic_DNA"/>
</dbReference>
<comment type="caution">
    <text evidence="2">The sequence shown here is derived from an EMBL/GenBank/DDBJ whole genome shotgun (WGS) entry which is preliminary data.</text>
</comment>
<proteinExistence type="predicted"/>
<dbReference type="eggNOG" id="COG1916">
    <property type="taxonomic scope" value="Bacteria"/>
</dbReference>
<gene>
    <name evidence="2" type="ORF">N865_20630</name>
</gene>
<feature type="region of interest" description="Disordered" evidence="1">
    <location>
        <begin position="113"/>
        <end position="150"/>
    </location>
</feature>
<evidence type="ECO:0000313" key="3">
    <source>
        <dbReference type="Proteomes" id="UP000019489"/>
    </source>
</evidence>
<dbReference type="AlphaFoldDB" id="W9GDU2"/>
<dbReference type="Pfam" id="PF18934">
    <property type="entry name" value="DUF5682"/>
    <property type="match status" value="1"/>
</dbReference>
<evidence type="ECO:0000313" key="2">
    <source>
        <dbReference type="EMBL" id="EWT02004.1"/>
    </source>
</evidence>
<dbReference type="InterPro" id="IPR050458">
    <property type="entry name" value="LolB"/>
</dbReference>
<accession>W9GDU2</accession>
<feature type="compositionally biased region" description="Basic and acidic residues" evidence="1">
    <location>
        <begin position="123"/>
        <end position="133"/>
    </location>
</feature>
<dbReference type="Proteomes" id="UP000019489">
    <property type="component" value="Unassembled WGS sequence"/>
</dbReference>
<dbReference type="PATRIC" id="fig|1386089.3.peg.1796"/>
<organism evidence="2 3">
    <name type="scientific">Intrasporangium oryzae NRRL B-24470</name>
    <dbReference type="NCBI Taxonomy" id="1386089"/>
    <lineage>
        <taxon>Bacteria</taxon>
        <taxon>Bacillati</taxon>
        <taxon>Actinomycetota</taxon>
        <taxon>Actinomycetes</taxon>
        <taxon>Micrococcales</taxon>
        <taxon>Intrasporangiaceae</taxon>
        <taxon>Intrasporangium</taxon>
    </lineage>
</organism>
<dbReference type="InterPro" id="IPR043737">
    <property type="entry name" value="DUF5682"/>
</dbReference>
<dbReference type="OrthoDB" id="9768066at2"/>
<reference evidence="2 3" key="1">
    <citation type="submission" date="2013-08" db="EMBL/GenBank/DDBJ databases">
        <title>Intrasporangium oryzae NRRL B-24470.</title>
        <authorList>
            <person name="Liu H."/>
            <person name="Wang G."/>
        </authorList>
    </citation>
    <scope>NUCLEOTIDE SEQUENCE [LARGE SCALE GENOMIC DNA]</scope>
    <source>
        <strain evidence="2 3">NRRL B-24470</strain>
    </source>
</reference>
<name>W9GDU2_9MICO</name>
<dbReference type="STRING" id="1386089.N865_20630"/>
<dbReference type="PANTHER" id="PTHR30634:SF14">
    <property type="match status" value="1"/>
</dbReference>
<sequence length="788" mass="83475">MLARARVEVLGIRHHGPGSARSTLAALEELQPDLLLIEGPPELDALVSYAADPGLVPPVAALVYAVDAPHRALFYPFALFSPEWVALRWAIEHGVEVRFADLPATHLLAEADTERVTASAGGESRDGASRDGEPDAESGPRPAGITLERRPDPIEVLARAAGYDDPERWWEDAVEHRRSSTLEDFAQLRAAMADVRAAARDARRDAVDERVGESADAAGAGEDGDLENARREASMRAAIRAAVRQGRERIAFVCGAYHAPALEPASFPSAGHDAALLRGLPKAKVAATWAPWTAGRLAQRSGYGAGVRSPGWYQHLFVTPDDEVVPAWFVRVARTLREEGLDASTASVVEATRLAEVLAGVRGRPSVGLAELTDAARAVLADGSDLPLQLIDRSLVIGEELGQVPESVPMVPLASDLARQQKGLRLRPSPTSTVVSLDLRRESQLARSVLLHRLDLLEIPWGTPVDAGRTMGTFKEAWALEWTPELAVSVIEASLHGTTVESAAVARVAEAADEATDLASLGSLIEQCLLADLAGGLRAVVATLAHRSARQHDTLALLGAIEPLARTCRYGDVRGVDVSGVAHVLQTVVVRAAVGLRAAASGLDDDGSARLRTAIEAAHRGVALLDDDSLRTPWNAALAAVAADEALHGAVPGLANRLLLDAGELDADEAARRLSRQLSSAAGGPAAAAWLDGFLAGEALLLLHTDELLAIIDDWLVGITETSFEDVLPLVRRTFARYAPAERRLIGQRLREGGILNRAPGALSRIDVERAAPAVATVARLLGLGATA</sequence>